<dbReference type="AlphaFoldDB" id="A0A0R2T4R8"/>
<dbReference type="PANTHER" id="PTHR37526">
    <property type="entry name" value="PROTEIN TUSB"/>
    <property type="match status" value="1"/>
</dbReference>
<reference evidence="1 2" key="1">
    <citation type="submission" date="2015-10" db="EMBL/GenBank/DDBJ databases">
        <title>Metagenome-Assembled Genomes uncover a global brackish microbiome.</title>
        <authorList>
            <person name="Hugerth L.W."/>
            <person name="Larsson J."/>
            <person name="Alneberg J."/>
            <person name="Lindh M.V."/>
            <person name="Legrand C."/>
            <person name="Pinhassi J."/>
            <person name="Andersson A.F."/>
        </authorList>
    </citation>
    <scope>NUCLEOTIDE SEQUENCE [LARGE SCALE GENOMIC DNA]</scope>
    <source>
        <strain evidence="1">BACL4 MAG-120920-bin41</strain>
    </source>
</reference>
<evidence type="ECO:0008006" key="3">
    <source>
        <dbReference type="Google" id="ProtNLM"/>
    </source>
</evidence>
<evidence type="ECO:0000313" key="2">
    <source>
        <dbReference type="Proteomes" id="UP000051547"/>
    </source>
</evidence>
<dbReference type="EMBL" id="LIBE01000325">
    <property type="protein sequence ID" value="KRO79869.1"/>
    <property type="molecule type" value="Genomic_DNA"/>
</dbReference>
<comment type="caution">
    <text evidence="1">The sequence shown here is derived from an EMBL/GenBank/DDBJ whole genome shotgun (WGS) entry which is preliminary data.</text>
</comment>
<dbReference type="Proteomes" id="UP000051547">
    <property type="component" value="Unassembled WGS sequence"/>
</dbReference>
<accession>A0A0R2T4R8</accession>
<proteinExistence type="predicted"/>
<dbReference type="PANTHER" id="PTHR37526:SF1">
    <property type="entry name" value="PROTEIN TUSB"/>
    <property type="match status" value="1"/>
</dbReference>
<dbReference type="NCBIfam" id="TIGR03011">
    <property type="entry name" value="sulf_tusB_dsrH"/>
    <property type="match status" value="1"/>
</dbReference>
<dbReference type="GO" id="GO:0002143">
    <property type="term" value="P:tRNA wobble position uridine thiolation"/>
    <property type="evidence" value="ECO:0007669"/>
    <property type="project" value="InterPro"/>
</dbReference>
<organism evidence="1 2">
    <name type="scientific">OM182 bacterium BACL3 MAG-120920-bin41</name>
    <dbReference type="NCBI Taxonomy" id="1655580"/>
    <lineage>
        <taxon>Bacteria</taxon>
        <taxon>Pseudomonadati</taxon>
        <taxon>Pseudomonadota</taxon>
        <taxon>Gammaproteobacteria</taxon>
        <taxon>OMG group</taxon>
        <taxon>OM182 clade</taxon>
    </lineage>
</organism>
<gene>
    <name evidence="1" type="ORF">ABR72_09020</name>
</gene>
<name>A0A0R2T4R8_9GAMM</name>
<dbReference type="InterPro" id="IPR027396">
    <property type="entry name" value="DsrEFH-like"/>
</dbReference>
<sequence length="102" mass="11377">MIMHSLHIIAKAPTATSLADLLAVIDESDVLIFIEDGVYFARSEFPCVEPAASAPYFRQYECYYLAEDLAARGIEAHDDMQVVDTRGFVALSARLARSVSWY</sequence>
<dbReference type="InterPro" id="IPR007215">
    <property type="entry name" value="Sulphur_relay_TusB/DsrH"/>
</dbReference>
<protein>
    <recommendedName>
        <fullName evidence="3">Sulfurtransferase complex subunit TusB</fullName>
    </recommendedName>
</protein>
<evidence type="ECO:0000313" key="1">
    <source>
        <dbReference type="EMBL" id="KRO79869.1"/>
    </source>
</evidence>
<dbReference type="SUPFAM" id="SSF75169">
    <property type="entry name" value="DsrEFH-like"/>
    <property type="match status" value="1"/>
</dbReference>
<dbReference type="Gene3D" id="3.40.1260.10">
    <property type="entry name" value="DsrEFH-like"/>
    <property type="match status" value="1"/>
</dbReference>
<dbReference type="Pfam" id="PF04077">
    <property type="entry name" value="DsrH"/>
    <property type="match status" value="1"/>
</dbReference>
<dbReference type="GO" id="GO:1990228">
    <property type="term" value="C:sulfurtransferase complex"/>
    <property type="evidence" value="ECO:0007669"/>
    <property type="project" value="TreeGrafter"/>
</dbReference>